<keyword evidence="3" id="KW-1185">Reference proteome</keyword>
<proteinExistence type="predicted"/>
<evidence type="ECO:0000256" key="1">
    <source>
        <dbReference type="SAM" id="MobiDB-lite"/>
    </source>
</evidence>
<dbReference type="STRING" id="35756.GCA_001044155_01937"/>
<reference evidence="2 3" key="1">
    <citation type="submission" date="2018-06" db="EMBL/GenBank/DDBJ databases">
        <authorList>
            <consortium name="Pathogen Informatics"/>
            <person name="Doyle S."/>
        </authorList>
    </citation>
    <scope>NUCLEOTIDE SEQUENCE [LARGE SCALE GENOMIC DNA]</scope>
    <source>
        <strain evidence="2 3">NCTC11862</strain>
    </source>
</reference>
<dbReference type="EMBL" id="UFXQ01000001">
    <property type="protein sequence ID" value="STC69682.1"/>
    <property type="molecule type" value="Genomic_DNA"/>
</dbReference>
<protein>
    <submittedName>
        <fullName evidence="2">Uncharacterized protein</fullName>
    </submittedName>
</protein>
<dbReference type="RefSeq" id="WP_018582525.1">
    <property type="nucleotide sequence ID" value="NZ_LDYD01000007.1"/>
</dbReference>
<feature type="compositionally biased region" description="Basic and acidic residues" evidence="1">
    <location>
        <begin position="366"/>
        <end position="376"/>
    </location>
</feature>
<name>A0A376CN41_9CORY</name>
<dbReference type="AlphaFoldDB" id="A0A376CN41"/>
<dbReference type="Proteomes" id="UP000254467">
    <property type="component" value="Unassembled WGS sequence"/>
</dbReference>
<dbReference type="OrthoDB" id="10012539at2"/>
<feature type="region of interest" description="Disordered" evidence="1">
    <location>
        <begin position="300"/>
        <end position="376"/>
    </location>
</feature>
<accession>A0A376CN41</accession>
<evidence type="ECO:0000313" key="2">
    <source>
        <dbReference type="EMBL" id="STC69682.1"/>
    </source>
</evidence>
<organism evidence="2 3">
    <name type="scientific">Corynebacterium pilosum</name>
    <dbReference type="NCBI Taxonomy" id="35756"/>
    <lineage>
        <taxon>Bacteria</taxon>
        <taxon>Bacillati</taxon>
        <taxon>Actinomycetota</taxon>
        <taxon>Actinomycetes</taxon>
        <taxon>Mycobacteriales</taxon>
        <taxon>Corynebacteriaceae</taxon>
        <taxon>Corynebacterium</taxon>
    </lineage>
</organism>
<evidence type="ECO:0000313" key="3">
    <source>
        <dbReference type="Proteomes" id="UP000254467"/>
    </source>
</evidence>
<sequence>MTLASPTTLVCEIRRELDGHHIMQVPDSAQIAEQLDTVECSMGQREGFDAGAVDLAAAGLTTVLNDECVKPLPAVLEGVGDGQPAKKEQHHAEDQQLYADCVADLRQQLCQGAGSMSEIVKSTELTLSLTLSAVLELLKLTRWTPANLIDDCVVDTVLSGLSAAGGTSEDTNSCIGEVLDEMEGLCIDVCELPAVDTTVAAERVVDSGSDSQRTDGLATHAASAGGFAINFDIAIDLNVGSSLDLEGLQQWCPPSISADDLGRMMTGPLGELGGASSLGGLGVINSEIFEACECPLTVEPADDGVIPPPEELADVEEPAPPPKKLLAGAADPETVAAATHPAQQNATADVPPPSDPAPHTDPADDPASRVRKVETF</sequence>
<gene>
    <name evidence="2" type="ORF">NCTC11862_01481</name>
</gene>